<name>A0ABN1LR27_9ALTE</name>
<feature type="transmembrane region" description="Helical" evidence="1">
    <location>
        <begin position="116"/>
        <end position="135"/>
    </location>
</feature>
<feature type="transmembrane region" description="Helical" evidence="1">
    <location>
        <begin position="239"/>
        <end position="256"/>
    </location>
</feature>
<keyword evidence="1" id="KW-0472">Membrane</keyword>
<evidence type="ECO:0000313" key="3">
    <source>
        <dbReference type="Proteomes" id="UP001500359"/>
    </source>
</evidence>
<proteinExistence type="predicted"/>
<dbReference type="Pfam" id="PF05940">
    <property type="entry name" value="NnrS"/>
    <property type="match status" value="1"/>
</dbReference>
<comment type="caution">
    <text evidence="2">The sequence shown here is derived from an EMBL/GenBank/DDBJ whole genome shotgun (WGS) entry which is preliminary data.</text>
</comment>
<keyword evidence="1" id="KW-0812">Transmembrane</keyword>
<feature type="transmembrane region" description="Helical" evidence="1">
    <location>
        <begin position="177"/>
        <end position="195"/>
    </location>
</feature>
<dbReference type="RefSeq" id="WP_343861804.1">
    <property type="nucleotide sequence ID" value="NZ_BAAAFD010000011.1"/>
</dbReference>
<feature type="transmembrane region" description="Helical" evidence="1">
    <location>
        <begin position="92"/>
        <end position="110"/>
    </location>
</feature>
<feature type="transmembrane region" description="Helical" evidence="1">
    <location>
        <begin position="366"/>
        <end position="388"/>
    </location>
</feature>
<protein>
    <submittedName>
        <fullName evidence="2">NnrS family protein</fullName>
    </submittedName>
</protein>
<keyword evidence="3" id="KW-1185">Reference proteome</keyword>
<feature type="transmembrane region" description="Helical" evidence="1">
    <location>
        <begin position="63"/>
        <end position="80"/>
    </location>
</feature>
<feature type="transmembrane region" description="Helical" evidence="1">
    <location>
        <begin position="24"/>
        <end position="43"/>
    </location>
</feature>
<evidence type="ECO:0000256" key="1">
    <source>
        <dbReference type="SAM" id="Phobius"/>
    </source>
</evidence>
<evidence type="ECO:0000313" key="2">
    <source>
        <dbReference type="EMBL" id="GAA0859253.1"/>
    </source>
</evidence>
<accession>A0ABN1LR27</accession>
<sequence>MLNITDLQQEQAITPILRLGFRPFFLFGSVFALVAMSCWVLLLTGTIELSPFNGATWWHSHEMLFGFVPAIVAGFLLTAVQTWTSIPSIKGTKLFGLLLVWLTARILLLASPNLSIAIIMAIDLAFLPLTAYFLAAPIIKIKQYRNMIFIPVLLLMTVANALTYLPQFGYSASLSAQGMHSMVLLTTFLVAFLGGRVIPMFTANGTQTPKVMPIKWLEASSLVSLIVLLVFFLSGFTRFSVVLGCLCLISALLNLIRQFRWRPWVTLNAPLVWSLHFSMLFIPVGLTLLGLHFLFGLLSLSTALHSITVGAIGGMIVAMTSRVSLGHTGRVLEVGRTMQLAFIAIILAAYVRSVLVAFWPQYSVELWILSAGLWCVTFACFIACYLPILSAPRVDGRPG</sequence>
<organism evidence="2 3">
    <name type="scientific">Aliiglaciecola litoralis</name>
    <dbReference type="NCBI Taxonomy" id="582857"/>
    <lineage>
        <taxon>Bacteria</taxon>
        <taxon>Pseudomonadati</taxon>
        <taxon>Pseudomonadota</taxon>
        <taxon>Gammaproteobacteria</taxon>
        <taxon>Alteromonadales</taxon>
        <taxon>Alteromonadaceae</taxon>
        <taxon>Aliiglaciecola</taxon>
    </lineage>
</organism>
<keyword evidence="1" id="KW-1133">Transmembrane helix</keyword>
<feature type="transmembrane region" description="Helical" evidence="1">
    <location>
        <begin position="277"/>
        <end position="298"/>
    </location>
</feature>
<feature type="transmembrane region" description="Helical" evidence="1">
    <location>
        <begin position="337"/>
        <end position="360"/>
    </location>
</feature>
<dbReference type="InterPro" id="IPR010266">
    <property type="entry name" value="NnrS"/>
</dbReference>
<dbReference type="Proteomes" id="UP001500359">
    <property type="component" value="Unassembled WGS sequence"/>
</dbReference>
<reference evidence="2 3" key="1">
    <citation type="journal article" date="2019" name="Int. J. Syst. Evol. Microbiol.">
        <title>The Global Catalogue of Microorganisms (GCM) 10K type strain sequencing project: providing services to taxonomists for standard genome sequencing and annotation.</title>
        <authorList>
            <consortium name="The Broad Institute Genomics Platform"/>
            <consortium name="The Broad Institute Genome Sequencing Center for Infectious Disease"/>
            <person name="Wu L."/>
            <person name="Ma J."/>
        </authorList>
    </citation>
    <scope>NUCLEOTIDE SEQUENCE [LARGE SCALE GENOMIC DNA]</scope>
    <source>
        <strain evidence="2 3">JCM 15896</strain>
    </source>
</reference>
<dbReference type="EMBL" id="BAAAFD010000011">
    <property type="protein sequence ID" value="GAA0859253.1"/>
    <property type="molecule type" value="Genomic_DNA"/>
</dbReference>
<feature type="transmembrane region" description="Helical" evidence="1">
    <location>
        <begin position="304"/>
        <end position="325"/>
    </location>
</feature>
<feature type="transmembrane region" description="Helical" evidence="1">
    <location>
        <begin position="147"/>
        <end position="165"/>
    </location>
</feature>
<feature type="transmembrane region" description="Helical" evidence="1">
    <location>
        <begin position="216"/>
        <end position="233"/>
    </location>
</feature>
<gene>
    <name evidence="2" type="ORF">GCM10009114_32020</name>
</gene>